<dbReference type="EMBL" id="FZOR01000055">
    <property type="protein sequence ID" value="SNT59988.1"/>
    <property type="molecule type" value="Genomic_DNA"/>
</dbReference>
<evidence type="ECO:0000313" key="8">
    <source>
        <dbReference type="EMBL" id="SNT59988.1"/>
    </source>
</evidence>
<feature type="transmembrane region" description="Helical" evidence="6">
    <location>
        <begin position="290"/>
        <end position="309"/>
    </location>
</feature>
<reference evidence="8 9" key="1">
    <citation type="submission" date="2017-06" db="EMBL/GenBank/DDBJ databases">
        <authorList>
            <person name="Kim H.J."/>
            <person name="Triplett B.A."/>
        </authorList>
    </citation>
    <scope>NUCLEOTIDE SEQUENCE [LARGE SCALE GENOMIC DNA]</scope>
    <source>
        <strain evidence="8 9">DSM 44715</strain>
    </source>
</reference>
<dbReference type="OrthoDB" id="5243064at2"/>
<evidence type="ECO:0000256" key="3">
    <source>
        <dbReference type="ARBA" id="ARBA00022692"/>
    </source>
</evidence>
<dbReference type="AlphaFoldDB" id="A0A239P018"/>
<feature type="transmembrane region" description="Helical" evidence="6">
    <location>
        <begin position="6"/>
        <end position="23"/>
    </location>
</feature>
<comment type="subcellular location">
    <subcellularLocation>
        <location evidence="1">Cell membrane</location>
        <topology evidence="1">Multi-pass membrane protein</topology>
    </subcellularLocation>
</comment>
<keyword evidence="2" id="KW-1003">Cell membrane</keyword>
<dbReference type="Proteomes" id="UP000198318">
    <property type="component" value="Unassembled WGS sequence"/>
</dbReference>
<keyword evidence="5 6" id="KW-0472">Membrane</keyword>
<gene>
    <name evidence="8" type="ORF">SAMN05443665_105512</name>
</gene>
<evidence type="ECO:0000256" key="5">
    <source>
        <dbReference type="ARBA" id="ARBA00023136"/>
    </source>
</evidence>
<accession>A0A239P018</accession>
<dbReference type="RefSeq" id="WP_089330570.1">
    <property type="nucleotide sequence ID" value="NZ_FZOR01000055.1"/>
</dbReference>
<dbReference type="Pfam" id="PF00482">
    <property type="entry name" value="T2SSF"/>
    <property type="match status" value="1"/>
</dbReference>
<feature type="domain" description="Type II secretion system protein GspF" evidence="7">
    <location>
        <begin position="179"/>
        <end position="304"/>
    </location>
</feature>
<dbReference type="PANTHER" id="PTHR35007:SF1">
    <property type="entry name" value="PILUS ASSEMBLY PROTEIN"/>
    <property type="match status" value="1"/>
</dbReference>
<name>A0A239P018_9ACTN</name>
<keyword evidence="3 6" id="KW-0812">Transmembrane</keyword>
<protein>
    <submittedName>
        <fullName evidence="8">Flp pilus assembly protein TadB</fullName>
    </submittedName>
</protein>
<evidence type="ECO:0000259" key="7">
    <source>
        <dbReference type="Pfam" id="PF00482"/>
    </source>
</evidence>
<organism evidence="8 9">
    <name type="scientific">Actinomadura meyerae</name>
    <dbReference type="NCBI Taxonomy" id="240840"/>
    <lineage>
        <taxon>Bacteria</taxon>
        <taxon>Bacillati</taxon>
        <taxon>Actinomycetota</taxon>
        <taxon>Actinomycetes</taxon>
        <taxon>Streptosporangiales</taxon>
        <taxon>Thermomonosporaceae</taxon>
        <taxon>Actinomadura</taxon>
    </lineage>
</organism>
<keyword evidence="9" id="KW-1185">Reference proteome</keyword>
<keyword evidence="4 6" id="KW-1133">Transmembrane helix</keyword>
<feature type="transmembrane region" description="Helical" evidence="6">
    <location>
        <begin position="113"/>
        <end position="133"/>
    </location>
</feature>
<evidence type="ECO:0000256" key="6">
    <source>
        <dbReference type="SAM" id="Phobius"/>
    </source>
</evidence>
<sequence length="315" mass="33874">MNGAMLAGAAVGLGLYLLVRALFPARPGLAARMAALDAARRRDLEEQRLGHPGGGAARPRGTAPMLERAGGMRARLGHELAKLCEARGWRLRSVRADLAITDRSLEAFLATKFLLPAGALLFIPLIVAYFTLLGLGSSVAVPAWICVLFAVLFFFYPDMQLRQEAQARRQDFRHVVGAFLDLVSMNLAGGRGVPEALLTASNVGEGWAMHRIQDALANARITGRTPWQALGRLGEELDVAELRDLAGALALVSDDGAQIRKSLAARAASMRSRELSELEGKAGERSQSMLVAQLFLCAGFLIFLAYPALMRVLAS</sequence>
<dbReference type="GO" id="GO:0005886">
    <property type="term" value="C:plasma membrane"/>
    <property type="evidence" value="ECO:0007669"/>
    <property type="project" value="UniProtKB-SubCell"/>
</dbReference>
<evidence type="ECO:0000256" key="4">
    <source>
        <dbReference type="ARBA" id="ARBA00022989"/>
    </source>
</evidence>
<evidence type="ECO:0000256" key="2">
    <source>
        <dbReference type="ARBA" id="ARBA00022475"/>
    </source>
</evidence>
<proteinExistence type="predicted"/>
<dbReference type="InterPro" id="IPR018076">
    <property type="entry name" value="T2SS_GspF_dom"/>
</dbReference>
<feature type="transmembrane region" description="Helical" evidence="6">
    <location>
        <begin position="139"/>
        <end position="156"/>
    </location>
</feature>
<dbReference type="PANTHER" id="PTHR35007">
    <property type="entry name" value="INTEGRAL MEMBRANE PROTEIN-RELATED"/>
    <property type="match status" value="1"/>
</dbReference>
<evidence type="ECO:0000256" key="1">
    <source>
        <dbReference type="ARBA" id="ARBA00004651"/>
    </source>
</evidence>
<evidence type="ECO:0000313" key="9">
    <source>
        <dbReference type="Proteomes" id="UP000198318"/>
    </source>
</evidence>